<keyword evidence="2" id="KW-0812">Transmembrane</keyword>
<feature type="transmembrane region" description="Helical" evidence="2">
    <location>
        <begin position="476"/>
        <end position="497"/>
    </location>
</feature>
<gene>
    <name evidence="5" type="ORF">DSM5745_11235</name>
</gene>
<dbReference type="InterPro" id="IPR040241">
    <property type="entry name" value="TRP_Flc/Pkd2-like"/>
</dbReference>
<proteinExistence type="predicted"/>
<dbReference type="EMBL" id="PVWQ01000023">
    <property type="protein sequence ID" value="RDW58544.1"/>
    <property type="molecule type" value="Genomic_DNA"/>
</dbReference>
<dbReference type="RefSeq" id="XP_026598170.1">
    <property type="nucleotide sequence ID" value="XM_026753251.1"/>
</dbReference>
<keyword evidence="2" id="KW-1133">Transmembrane helix</keyword>
<evidence type="ECO:0000256" key="1">
    <source>
        <dbReference type="SAM" id="MobiDB-lite"/>
    </source>
</evidence>
<dbReference type="GeneID" id="38121605"/>
<dbReference type="Proteomes" id="UP000256690">
    <property type="component" value="Unassembled WGS sequence"/>
</dbReference>
<feature type="region of interest" description="Disordered" evidence="1">
    <location>
        <begin position="586"/>
        <end position="610"/>
    </location>
</feature>
<dbReference type="GO" id="GO:0016020">
    <property type="term" value="C:membrane"/>
    <property type="evidence" value="ECO:0007669"/>
    <property type="project" value="TreeGrafter"/>
</dbReference>
<feature type="signal peptide" evidence="3">
    <location>
        <begin position="1"/>
        <end position="19"/>
    </location>
</feature>
<organism evidence="5 6">
    <name type="scientific">Aspergillus mulundensis</name>
    <dbReference type="NCBI Taxonomy" id="1810919"/>
    <lineage>
        <taxon>Eukaryota</taxon>
        <taxon>Fungi</taxon>
        <taxon>Dikarya</taxon>
        <taxon>Ascomycota</taxon>
        <taxon>Pezizomycotina</taxon>
        <taxon>Eurotiomycetes</taxon>
        <taxon>Eurotiomycetidae</taxon>
        <taxon>Eurotiales</taxon>
        <taxon>Aspergillaceae</taxon>
        <taxon>Aspergillus</taxon>
        <taxon>Aspergillus subgen. Nidulantes</taxon>
    </lineage>
</organism>
<comment type="caution">
    <text evidence="5">The sequence shown here is derived from an EMBL/GenBank/DDBJ whole genome shotgun (WGS) entry which is preliminary data.</text>
</comment>
<evidence type="ECO:0000256" key="3">
    <source>
        <dbReference type="SAM" id="SignalP"/>
    </source>
</evidence>
<evidence type="ECO:0000313" key="5">
    <source>
        <dbReference type="EMBL" id="RDW58544.1"/>
    </source>
</evidence>
<dbReference type="Pfam" id="PF06011">
    <property type="entry name" value="TRP"/>
    <property type="match status" value="1"/>
</dbReference>
<accession>A0A3D8QAN8</accession>
<keyword evidence="3" id="KW-0732">Signal</keyword>
<dbReference type="OrthoDB" id="269822at2759"/>
<name>A0A3D8QAN8_9EURO</name>
<reference evidence="5 6" key="1">
    <citation type="journal article" date="2018" name="IMA Fungus">
        <title>IMA Genome-F 9: Draft genome sequence of Annulohypoxylon stygium, Aspergillus mulundensis, Berkeleyomyces basicola (syn. Thielaviopsis basicola), Ceratocystis smalleyi, two Cercospora beticola strains, Coleophoma cylindrospora, Fusarium fracticaudum, Phialophora cf. hyalina, and Morchella septimelata.</title>
        <authorList>
            <person name="Wingfield B.D."/>
            <person name="Bills G.F."/>
            <person name="Dong Y."/>
            <person name="Huang W."/>
            <person name="Nel W.J."/>
            <person name="Swalarsk-Parry B.S."/>
            <person name="Vaghefi N."/>
            <person name="Wilken P.M."/>
            <person name="An Z."/>
            <person name="de Beer Z.W."/>
            <person name="De Vos L."/>
            <person name="Chen L."/>
            <person name="Duong T.A."/>
            <person name="Gao Y."/>
            <person name="Hammerbacher A."/>
            <person name="Kikkert J.R."/>
            <person name="Li Y."/>
            <person name="Li H."/>
            <person name="Li K."/>
            <person name="Li Q."/>
            <person name="Liu X."/>
            <person name="Ma X."/>
            <person name="Naidoo K."/>
            <person name="Pethybridge S.J."/>
            <person name="Sun J."/>
            <person name="Steenkamp E.T."/>
            <person name="van der Nest M.A."/>
            <person name="van Wyk S."/>
            <person name="Wingfield M.J."/>
            <person name="Xiong C."/>
            <person name="Yue Q."/>
            <person name="Zhang X."/>
        </authorList>
    </citation>
    <scope>NUCLEOTIDE SEQUENCE [LARGE SCALE GENOMIC DNA]</scope>
    <source>
        <strain evidence="5 6">DSM 5745</strain>
    </source>
</reference>
<evidence type="ECO:0000259" key="4">
    <source>
        <dbReference type="Pfam" id="PF06011"/>
    </source>
</evidence>
<keyword evidence="2" id="KW-0472">Membrane</keyword>
<feature type="domain" description="TRP C-terminal" evidence="4">
    <location>
        <begin position="431"/>
        <end position="523"/>
    </location>
</feature>
<dbReference type="AlphaFoldDB" id="A0A3D8QAN8"/>
<dbReference type="PANTHER" id="PTHR31145">
    <property type="entry name" value="INTEGRAL MEMBRANE PROTEIN (AFU_ORTHOLOGUE AFUA_7G01610)"/>
    <property type="match status" value="1"/>
</dbReference>
<dbReference type="GO" id="GO:0055085">
    <property type="term" value="P:transmembrane transport"/>
    <property type="evidence" value="ECO:0007669"/>
    <property type="project" value="TreeGrafter"/>
</dbReference>
<dbReference type="STRING" id="1810919.A0A3D8QAN8"/>
<feature type="chain" id="PRO_5017802870" description="TRP C-terminal domain-containing protein" evidence="3">
    <location>
        <begin position="20"/>
        <end position="737"/>
    </location>
</feature>
<sequence length="737" mass="81847">MFLSTLLPCLLLLSASVEAGFLRPLPCTDTDNSLLESISLHGFLDREDGNDVLSLRFIGDYIDDRCDELNGSLARLSVDAKALGHSVIDGEPRNLHGRCPTLSRENYPRWDNRTYAIYEGSFPLKSLLPFSTLDTTIRVQLNETTLACTRTYITPYIGSVASRALVGIPLVLMLLAGIVTGALKRSQKRRGSFFRHEADDALRDRVDTPMPGLGPCLHHLQFVFLSGCLTLPYPGFFRAVASKLAWSSLIFANWPVTHQFTYPGVEDGLFSVNATYGLEEMSQYLGSTTASDLWTNSIVNLVLVAAGVAITILLVTVCKFVWEGYRSQTNDMALLRTEILSQTQRIGWSITRIVLDYFLHPLVAFSLYQMNYPQWFPFHTSMAMIAVIALAGMLFFTVRYLAKTNRHILLFHQTLFATPVSQPSAFYALYGVPFVRGLAIGALQRYALAQLLLLGACELFILGCCLWSAYSRLPIPWRQAALALVRLATVCMSLVFIDHVNASERIASNVAYAILLMHTVTFASSLLLDCVYEPTRGVLHNLGLLKEDQAHMDRSKAPVYGIKQLSHRSTRRTSFAHLPSLDPLDVGRSVRPSSSGSGSGYGSGSGSGGDSFEDVRLEPIQFFRPPRSQRSVLSFTLPAPVVPSAPTFESDAGDIGKAIELDPLDDGEMRTINTDYYSCREADQFYGRRTHAEHPDLQQGGEAPGRSSWLSRFRRGKRKEKSKEKGFEVIRPPRPPM</sequence>
<protein>
    <recommendedName>
        <fullName evidence="4">TRP C-terminal domain-containing protein</fullName>
    </recommendedName>
</protein>
<evidence type="ECO:0000313" key="6">
    <source>
        <dbReference type="Proteomes" id="UP000256690"/>
    </source>
</evidence>
<feature type="transmembrane region" description="Helical" evidence="2">
    <location>
        <begin position="509"/>
        <end position="528"/>
    </location>
</feature>
<dbReference type="PANTHER" id="PTHR31145:SF8">
    <property type="entry name" value="INTEGRAL MEMBRANE PROTEIN (AFU_ORTHOLOGUE AFUA_2G17475)"/>
    <property type="match status" value="1"/>
</dbReference>
<evidence type="ECO:0000256" key="2">
    <source>
        <dbReference type="SAM" id="Phobius"/>
    </source>
</evidence>
<feature type="transmembrane region" description="Helical" evidence="2">
    <location>
        <begin position="446"/>
        <end position="470"/>
    </location>
</feature>
<feature type="transmembrane region" description="Helical" evidence="2">
    <location>
        <begin position="298"/>
        <end position="322"/>
    </location>
</feature>
<feature type="transmembrane region" description="Helical" evidence="2">
    <location>
        <begin position="164"/>
        <end position="183"/>
    </location>
</feature>
<feature type="transmembrane region" description="Helical" evidence="2">
    <location>
        <begin position="382"/>
        <end position="402"/>
    </location>
</feature>
<keyword evidence="6" id="KW-1185">Reference proteome</keyword>
<feature type="region of interest" description="Disordered" evidence="1">
    <location>
        <begin position="691"/>
        <end position="737"/>
    </location>
</feature>
<feature type="compositionally biased region" description="Gly residues" evidence="1">
    <location>
        <begin position="597"/>
        <end position="609"/>
    </location>
</feature>
<dbReference type="InterPro" id="IPR010308">
    <property type="entry name" value="TRP_C"/>
</dbReference>